<dbReference type="Gene3D" id="4.10.410.10">
    <property type="entry name" value="Pancreatic trypsin inhibitor Kunitz domain"/>
    <property type="match status" value="1"/>
</dbReference>
<feature type="domain" description="BPTI/Kunitz inhibitor" evidence="2">
    <location>
        <begin position="44"/>
        <end position="95"/>
    </location>
</feature>
<dbReference type="Pfam" id="PF00014">
    <property type="entry name" value="Kunitz_BPTI"/>
    <property type="match status" value="1"/>
</dbReference>
<reference evidence="3 4" key="1">
    <citation type="journal article" date="2021" name="Elife">
        <title>Chloroplast acquisition without the gene transfer in kleptoplastic sea slugs, Plakobranchus ocellatus.</title>
        <authorList>
            <person name="Maeda T."/>
            <person name="Takahashi S."/>
            <person name="Yoshida T."/>
            <person name="Shimamura S."/>
            <person name="Takaki Y."/>
            <person name="Nagai Y."/>
            <person name="Toyoda A."/>
            <person name="Suzuki Y."/>
            <person name="Arimoto A."/>
            <person name="Ishii H."/>
            <person name="Satoh N."/>
            <person name="Nishiyama T."/>
            <person name="Hasebe M."/>
            <person name="Maruyama T."/>
            <person name="Minagawa J."/>
            <person name="Obokata J."/>
            <person name="Shigenobu S."/>
        </authorList>
    </citation>
    <scope>NUCLEOTIDE SEQUENCE [LARGE SCALE GENOMIC DNA]</scope>
</reference>
<evidence type="ECO:0000259" key="2">
    <source>
        <dbReference type="PROSITE" id="PS50279"/>
    </source>
</evidence>
<evidence type="ECO:0000256" key="1">
    <source>
        <dbReference type="SAM" id="SignalP"/>
    </source>
</evidence>
<evidence type="ECO:0000313" key="3">
    <source>
        <dbReference type="EMBL" id="GFR83118.1"/>
    </source>
</evidence>
<feature type="signal peptide" evidence="1">
    <location>
        <begin position="1"/>
        <end position="22"/>
    </location>
</feature>
<proteinExistence type="predicted"/>
<dbReference type="PROSITE" id="PS00280">
    <property type="entry name" value="BPTI_KUNITZ_1"/>
    <property type="match status" value="1"/>
</dbReference>
<sequence length="98" mass="10787">MKTRVAIAAFIVLTMLVSEVRLQITDYHQHVVVDKNSTCYKNGCYYGGGGSGPCAMIIEGYSYQMYTGECRFFSGSGCRRTHGSFTTAEECLRACQGC</sequence>
<keyword evidence="4" id="KW-1185">Reference proteome</keyword>
<gene>
    <name evidence="3" type="ORF">ElyMa_004115600</name>
</gene>
<accession>A0AAV4GDK9</accession>
<dbReference type="EMBL" id="BMAT01008367">
    <property type="protein sequence ID" value="GFR83118.1"/>
    <property type="molecule type" value="Genomic_DNA"/>
</dbReference>
<protein>
    <recommendedName>
        <fullName evidence="2">BPTI/Kunitz inhibitor domain-containing protein</fullName>
    </recommendedName>
</protein>
<feature type="chain" id="PRO_5043472710" description="BPTI/Kunitz inhibitor domain-containing protein" evidence="1">
    <location>
        <begin position="23"/>
        <end position="98"/>
    </location>
</feature>
<dbReference type="SUPFAM" id="SSF57362">
    <property type="entry name" value="BPTI-like"/>
    <property type="match status" value="1"/>
</dbReference>
<organism evidence="3 4">
    <name type="scientific">Elysia marginata</name>
    <dbReference type="NCBI Taxonomy" id="1093978"/>
    <lineage>
        <taxon>Eukaryota</taxon>
        <taxon>Metazoa</taxon>
        <taxon>Spiralia</taxon>
        <taxon>Lophotrochozoa</taxon>
        <taxon>Mollusca</taxon>
        <taxon>Gastropoda</taxon>
        <taxon>Heterobranchia</taxon>
        <taxon>Euthyneura</taxon>
        <taxon>Panpulmonata</taxon>
        <taxon>Sacoglossa</taxon>
        <taxon>Placobranchoidea</taxon>
        <taxon>Plakobranchidae</taxon>
        <taxon>Elysia</taxon>
    </lineage>
</organism>
<dbReference type="InterPro" id="IPR036880">
    <property type="entry name" value="Kunitz_BPTI_sf"/>
</dbReference>
<dbReference type="Proteomes" id="UP000762676">
    <property type="component" value="Unassembled WGS sequence"/>
</dbReference>
<dbReference type="InterPro" id="IPR020901">
    <property type="entry name" value="Prtase_inh_Kunz-CS"/>
</dbReference>
<dbReference type="InterPro" id="IPR002223">
    <property type="entry name" value="Kunitz_BPTI"/>
</dbReference>
<dbReference type="GO" id="GO:0004867">
    <property type="term" value="F:serine-type endopeptidase inhibitor activity"/>
    <property type="evidence" value="ECO:0007669"/>
    <property type="project" value="InterPro"/>
</dbReference>
<keyword evidence="1" id="KW-0732">Signal</keyword>
<dbReference type="PROSITE" id="PS50279">
    <property type="entry name" value="BPTI_KUNITZ_2"/>
    <property type="match status" value="1"/>
</dbReference>
<comment type="caution">
    <text evidence="3">The sequence shown here is derived from an EMBL/GenBank/DDBJ whole genome shotgun (WGS) entry which is preliminary data.</text>
</comment>
<name>A0AAV4GDK9_9GAST</name>
<dbReference type="AlphaFoldDB" id="A0AAV4GDK9"/>
<evidence type="ECO:0000313" key="4">
    <source>
        <dbReference type="Proteomes" id="UP000762676"/>
    </source>
</evidence>